<keyword evidence="3" id="KW-1185">Reference proteome</keyword>
<evidence type="ECO:0000313" key="2">
    <source>
        <dbReference type="EMBL" id="AWI26681.1"/>
    </source>
</evidence>
<feature type="region of interest" description="Disordered" evidence="1">
    <location>
        <begin position="1"/>
        <end position="27"/>
    </location>
</feature>
<evidence type="ECO:0000313" key="3">
    <source>
        <dbReference type="Proteomes" id="UP000244937"/>
    </source>
</evidence>
<sequence length="72" mass="8225">MGILREGWKRHPFSNPGGLEKDKADSPASLQERLPMYVYNFRNEGTPKIAAVINKSWQYSGFADNHYLLPES</sequence>
<proteinExistence type="predicted"/>
<evidence type="ECO:0000256" key="1">
    <source>
        <dbReference type="SAM" id="MobiDB-lite"/>
    </source>
</evidence>
<dbReference type="EMBL" id="CP029187">
    <property type="protein sequence ID" value="AWI26681.1"/>
    <property type="molecule type" value="Genomic_DNA"/>
</dbReference>
<accession>A0A2S1SJZ3</accession>
<dbReference type="KEGG" id="fpal:HYN49_12665"/>
<dbReference type="AlphaFoldDB" id="A0A2S1SJZ3"/>
<protein>
    <submittedName>
        <fullName evidence="2">Uncharacterized protein</fullName>
    </submittedName>
</protein>
<gene>
    <name evidence="2" type="ORF">HYN49_12665</name>
</gene>
<dbReference type="Proteomes" id="UP000244937">
    <property type="component" value="Chromosome"/>
</dbReference>
<reference evidence="2 3" key="1">
    <citation type="submission" date="2018-05" db="EMBL/GenBank/DDBJ databases">
        <title>Genome sequencing of Flavobacterium sp. HYN0049.</title>
        <authorList>
            <person name="Yi H."/>
            <person name="Baek C."/>
        </authorList>
    </citation>
    <scope>NUCLEOTIDE SEQUENCE [LARGE SCALE GENOMIC DNA]</scope>
    <source>
        <strain evidence="2 3">HYN0049</strain>
    </source>
</reference>
<name>A0A2S1SJZ3_9FLAO</name>
<organism evidence="2 3">
    <name type="scientific">Flavobacterium pallidum</name>
    <dbReference type="NCBI Taxonomy" id="2172098"/>
    <lineage>
        <taxon>Bacteria</taxon>
        <taxon>Pseudomonadati</taxon>
        <taxon>Bacteroidota</taxon>
        <taxon>Flavobacteriia</taxon>
        <taxon>Flavobacteriales</taxon>
        <taxon>Flavobacteriaceae</taxon>
        <taxon>Flavobacterium</taxon>
    </lineage>
</organism>